<reference evidence="3" key="1">
    <citation type="submission" date="2018-06" db="EMBL/GenBank/DDBJ databases">
        <title>Paenibacillus xerothermodurans sp. nov. an extremely dry heat resistant spore forming bacterium isolated from the soil of Cape Canaveral, Florida.</title>
        <authorList>
            <person name="Seuylemezian A."/>
            <person name="Kaur N."/>
            <person name="Patil P."/>
            <person name="Patil P."/>
            <person name="Mayilraj S."/>
            <person name="Vaishampayan P."/>
        </authorList>
    </citation>
    <scope>NUCLEOTIDE SEQUENCE [LARGE SCALE GENOMIC DNA]</scope>
    <source>
        <strain evidence="3">ATCC 27380</strain>
    </source>
</reference>
<feature type="domain" description="Phosphatidic acid phosphatase type 2/haloperoxidase" evidence="2">
    <location>
        <begin position="184"/>
        <end position="267"/>
    </location>
</feature>
<evidence type="ECO:0000313" key="3">
    <source>
        <dbReference type="EMBL" id="PZE21719.1"/>
    </source>
</evidence>
<dbReference type="PANTHER" id="PTHR31310:SF7">
    <property type="entry name" value="PA-PHOSPHATASE RELATED-FAMILY PROTEIN DDB_G0268928"/>
    <property type="match status" value="1"/>
</dbReference>
<dbReference type="OrthoDB" id="9775789at2"/>
<dbReference type="EMBL" id="NHRJ02000002">
    <property type="protein sequence ID" value="PZE21719.1"/>
    <property type="molecule type" value="Genomic_DNA"/>
</dbReference>
<feature type="transmembrane region" description="Helical" evidence="1">
    <location>
        <begin position="198"/>
        <end position="219"/>
    </location>
</feature>
<feature type="transmembrane region" description="Helical" evidence="1">
    <location>
        <begin position="53"/>
        <end position="71"/>
    </location>
</feature>
<evidence type="ECO:0000313" key="4">
    <source>
        <dbReference type="Proteomes" id="UP000214746"/>
    </source>
</evidence>
<accession>A0A2W1NAL8</accession>
<dbReference type="InterPro" id="IPR000326">
    <property type="entry name" value="PAP2/HPO"/>
</dbReference>
<dbReference type="Gene3D" id="1.20.144.10">
    <property type="entry name" value="Phosphatidic acid phosphatase type 2/haloperoxidase"/>
    <property type="match status" value="1"/>
</dbReference>
<dbReference type="InterPro" id="IPR036938">
    <property type="entry name" value="PAP2/HPO_sf"/>
</dbReference>
<evidence type="ECO:0000259" key="2">
    <source>
        <dbReference type="Pfam" id="PF01569"/>
    </source>
</evidence>
<dbReference type="Pfam" id="PF01569">
    <property type="entry name" value="PAP2"/>
    <property type="match status" value="1"/>
</dbReference>
<feature type="transmembrane region" description="Helical" evidence="1">
    <location>
        <begin position="226"/>
        <end position="247"/>
    </location>
</feature>
<dbReference type="RefSeq" id="WP_111361059.1">
    <property type="nucleotide sequence ID" value="NZ_NHRJ02000002.1"/>
</dbReference>
<organism evidence="3 4">
    <name type="scientific">Paenibacillus xerothermodurans</name>
    <dbReference type="NCBI Taxonomy" id="1977292"/>
    <lineage>
        <taxon>Bacteria</taxon>
        <taxon>Bacillati</taxon>
        <taxon>Bacillota</taxon>
        <taxon>Bacilli</taxon>
        <taxon>Bacillales</taxon>
        <taxon>Paenibacillaceae</taxon>
        <taxon>Paenibacillus</taxon>
    </lineage>
</organism>
<evidence type="ECO:0000256" key="1">
    <source>
        <dbReference type="SAM" id="Phobius"/>
    </source>
</evidence>
<keyword evidence="1" id="KW-1133">Transmembrane helix</keyword>
<name>A0A2W1NAL8_PAEXE</name>
<gene>
    <name evidence="3" type="ORF">CBW46_004690</name>
</gene>
<keyword evidence="4" id="KW-1185">Reference proteome</keyword>
<dbReference type="AlphaFoldDB" id="A0A2W1NAL8"/>
<feature type="transmembrane region" description="Helical" evidence="1">
    <location>
        <begin position="155"/>
        <end position="178"/>
    </location>
</feature>
<dbReference type="PANTHER" id="PTHR31310">
    <property type="match status" value="1"/>
</dbReference>
<protein>
    <recommendedName>
        <fullName evidence="2">Phosphatidic acid phosphatase type 2/haloperoxidase domain-containing protein</fullName>
    </recommendedName>
</protein>
<feature type="transmembrane region" description="Helical" evidence="1">
    <location>
        <begin position="253"/>
        <end position="271"/>
    </location>
</feature>
<keyword evidence="1" id="KW-0812">Transmembrane</keyword>
<dbReference type="InterPro" id="IPR052185">
    <property type="entry name" value="IPC_Synthase-Related"/>
</dbReference>
<dbReference type="SUPFAM" id="SSF48317">
    <property type="entry name" value="Acid phosphatase/Vanadium-dependent haloperoxidase"/>
    <property type="match status" value="1"/>
</dbReference>
<dbReference type="Proteomes" id="UP000214746">
    <property type="component" value="Unassembled WGS sequence"/>
</dbReference>
<feature type="transmembrane region" description="Helical" evidence="1">
    <location>
        <begin position="29"/>
        <end position="46"/>
    </location>
</feature>
<proteinExistence type="predicted"/>
<keyword evidence="1" id="KW-0472">Membrane</keyword>
<feature type="transmembrane region" description="Helical" evidence="1">
    <location>
        <begin position="124"/>
        <end position="143"/>
    </location>
</feature>
<sequence>MSPRELAYSGSWALVTAVILYKVTRVEHWGAACFAILLLSLIGVRHDAKDTPWPIFMPAGCLSLSMFYLIYANAGGFWEHVVAWQTESIRHWFHWNEPFNAIPGNDAVFARQWQPLWLTAVLKAVYMFGFTLSYWVCVIRAFFTKDVKRFARYSLAGYLLQVPLILPFYNTVLLQEVWYVQGTPDMLERGWDAVEQGINSVNCFPSMHTSIAFAALLLVQRENSRLYRGLMTVFCTAIIFSTLYLKIHWVIDVVAGVAFAYVCVKLADVIVDSRPFTKVTSAWEWLGLRLYALLTGQGQKPLSRPDPGKV</sequence>
<comment type="caution">
    <text evidence="3">The sequence shown here is derived from an EMBL/GenBank/DDBJ whole genome shotgun (WGS) entry which is preliminary data.</text>
</comment>